<feature type="transmembrane region" description="Helical" evidence="1">
    <location>
        <begin position="26"/>
        <end position="49"/>
    </location>
</feature>
<evidence type="ECO:0000313" key="4">
    <source>
        <dbReference type="Proteomes" id="UP000663828"/>
    </source>
</evidence>
<sequence>MNNTNDTICNTCQTSDGFSSTEQRGLIILVVLVFIILVSCFTGVLWFGFRTRTLPAVRTNVNMGNPTYNNELFNGDIEDDDAEFTQKRDYRENPTTEH</sequence>
<accession>A0A815GQF6</accession>
<name>A0A815GQF6_ADIRI</name>
<dbReference type="Proteomes" id="UP000663852">
    <property type="component" value="Unassembled WGS sequence"/>
</dbReference>
<organism evidence="3 4">
    <name type="scientific">Adineta ricciae</name>
    <name type="common">Rotifer</name>
    <dbReference type="NCBI Taxonomy" id="249248"/>
    <lineage>
        <taxon>Eukaryota</taxon>
        <taxon>Metazoa</taxon>
        <taxon>Spiralia</taxon>
        <taxon>Gnathifera</taxon>
        <taxon>Rotifera</taxon>
        <taxon>Eurotatoria</taxon>
        <taxon>Bdelloidea</taxon>
        <taxon>Adinetida</taxon>
        <taxon>Adinetidae</taxon>
        <taxon>Adineta</taxon>
    </lineage>
</organism>
<evidence type="ECO:0000313" key="2">
    <source>
        <dbReference type="EMBL" id="CAF0996430.1"/>
    </source>
</evidence>
<dbReference type="AlphaFoldDB" id="A0A815GQF6"/>
<keyword evidence="1" id="KW-0472">Membrane</keyword>
<dbReference type="Proteomes" id="UP000663828">
    <property type="component" value="Unassembled WGS sequence"/>
</dbReference>
<keyword evidence="1" id="KW-0812">Transmembrane</keyword>
<gene>
    <name evidence="2" type="ORF">EDS130_LOCUS14655</name>
    <name evidence="3" type="ORF">XAT740_LOCUS30990</name>
</gene>
<comment type="caution">
    <text evidence="3">The sequence shown here is derived from an EMBL/GenBank/DDBJ whole genome shotgun (WGS) entry which is preliminary data.</text>
</comment>
<evidence type="ECO:0000256" key="1">
    <source>
        <dbReference type="SAM" id="Phobius"/>
    </source>
</evidence>
<keyword evidence="1" id="KW-1133">Transmembrane helix</keyword>
<protein>
    <submittedName>
        <fullName evidence="3">Uncharacterized protein</fullName>
    </submittedName>
</protein>
<dbReference type="EMBL" id="CAJNOJ010000060">
    <property type="protein sequence ID" value="CAF0996430.1"/>
    <property type="molecule type" value="Genomic_DNA"/>
</dbReference>
<reference evidence="3" key="1">
    <citation type="submission" date="2021-02" db="EMBL/GenBank/DDBJ databases">
        <authorList>
            <person name="Nowell W R."/>
        </authorList>
    </citation>
    <scope>NUCLEOTIDE SEQUENCE</scope>
</reference>
<evidence type="ECO:0000313" key="3">
    <source>
        <dbReference type="EMBL" id="CAF1341681.1"/>
    </source>
</evidence>
<dbReference type="EMBL" id="CAJNOR010002793">
    <property type="protein sequence ID" value="CAF1341681.1"/>
    <property type="molecule type" value="Genomic_DNA"/>
</dbReference>
<proteinExistence type="predicted"/>
<keyword evidence="4" id="KW-1185">Reference proteome</keyword>